<feature type="signal peptide" evidence="2">
    <location>
        <begin position="1"/>
        <end position="22"/>
    </location>
</feature>
<evidence type="ECO:0000256" key="1">
    <source>
        <dbReference type="SAM" id="Phobius"/>
    </source>
</evidence>
<dbReference type="AlphaFoldDB" id="A0A8J2Z341"/>
<feature type="chain" id="PRO_5035156214" evidence="2">
    <location>
        <begin position="23"/>
        <end position="123"/>
    </location>
</feature>
<evidence type="ECO:0000313" key="4">
    <source>
        <dbReference type="Proteomes" id="UP000636949"/>
    </source>
</evidence>
<proteinExistence type="predicted"/>
<dbReference type="EMBL" id="BMJS01000004">
    <property type="protein sequence ID" value="GGF91717.1"/>
    <property type="molecule type" value="Genomic_DNA"/>
</dbReference>
<feature type="transmembrane region" description="Helical" evidence="1">
    <location>
        <begin position="75"/>
        <end position="100"/>
    </location>
</feature>
<comment type="caution">
    <text evidence="3">The sequence shown here is derived from an EMBL/GenBank/DDBJ whole genome shotgun (WGS) entry which is preliminary data.</text>
</comment>
<gene>
    <name evidence="3" type="ORF">GCM10010995_06140</name>
</gene>
<dbReference type="RefSeq" id="WP_150468866.1">
    <property type="nucleotide sequence ID" value="NZ_BMJS01000004.1"/>
</dbReference>
<keyword evidence="4" id="KW-1185">Reference proteome</keyword>
<reference evidence="3" key="1">
    <citation type="journal article" date="2014" name="Int. J. Syst. Evol. Microbiol.">
        <title>Complete genome sequence of Corynebacterium casei LMG S-19264T (=DSM 44701T), isolated from a smear-ripened cheese.</title>
        <authorList>
            <consortium name="US DOE Joint Genome Institute (JGI-PGF)"/>
            <person name="Walter F."/>
            <person name="Albersmeier A."/>
            <person name="Kalinowski J."/>
            <person name="Ruckert C."/>
        </authorList>
    </citation>
    <scope>NUCLEOTIDE SEQUENCE</scope>
    <source>
        <strain evidence="3">CGMCC 1.15758</strain>
    </source>
</reference>
<keyword evidence="2" id="KW-0732">Signal</keyword>
<sequence length="123" mass="12858">MKSIIKTLTLGLVLLMPLFALADDIQTSLNKFNGILGAVVSILIIICIICFIGSLAAAGFLLYRKKQPGSNIGTGHVMVAIAASALFMVGALGSGAVSYFGTSMGIQNADSNAKQISFKYQNN</sequence>
<dbReference type="Proteomes" id="UP000636949">
    <property type="component" value="Unassembled WGS sequence"/>
</dbReference>
<reference evidence="3" key="2">
    <citation type="submission" date="2020-09" db="EMBL/GenBank/DDBJ databases">
        <authorList>
            <person name="Sun Q."/>
            <person name="Zhou Y."/>
        </authorList>
    </citation>
    <scope>NUCLEOTIDE SEQUENCE</scope>
    <source>
        <strain evidence="3">CGMCC 1.15758</strain>
    </source>
</reference>
<organism evidence="3 4">
    <name type="scientific">Cysteiniphilum litorale</name>
    <dbReference type="NCBI Taxonomy" id="2056700"/>
    <lineage>
        <taxon>Bacteria</taxon>
        <taxon>Pseudomonadati</taxon>
        <taxon>Pseudomonadota</taxon>
        <taxon>Gammaproteobacteria</taxon>
        <taxon>Thiotrichales</taxon>
        <taxon>Fastidiosibacteraceae</taxon>
        <taxon>Cysteiniphilum</taxon>
    </lineage>
</organism>
<keyword evidence="1" id="KW-0812">Transmembrane</keyword>
<name>A0A8J2Z341_9GAMM</name>
<evidence type="ECO:0000313" key="3">
    <source>
        <dbReference type="EMBL" id="GGF91717.1"/>
    </source>
</evidence>
<keyword evidence="1" id="KW-0472">Membrane</keyword>
<evidence type="ECO:0000256" key="2">
    <source>
        <dbReference type="SAM" id="SignalP"/>
    </source>
</evidence>
<feature type="transmembrane region" description="Helical" evidence="1">
    <location>
        <begin position="38"/>
        <end position="63"/>
    </location>
</feature>
<protein>
    <submittedName>
        <fullName evidence="3">Uncharacterized protein</fullName>
    </submittedName>
</protein>
<accession>A0A8J2Z341</accession>
<keyword evidence="1" id="KW-1133">Transmembrane helix</keyword>